<gene>
    <name evidence="2" type="ORF">PVAG01_02784</name>
</gene>
<evidence type="ECO:0000313" key="3">
    <source>
        <dbReference type="Proteomes" id="UP001629113"/>
    </source>
</evidence>
<organism evidence="2 3">
    <name type="scientific">Phlyctema vagabunda</name>
    <dbReference type="NCBI Taxonomy" id="108571"/>
    <lineage>
        <taxon>Eukaryota</taxon>
        <taxon>Fungi</taxon>
        <taxon>Dikarya</taxon>
        <taxon>Ascomycota</taxon>
        <taxon>Pezizomycotina</taxon>
        <taxon>Leotiomycetes</taxon>
        <taxon>Helotiales</taxon>
        <taxon>Dermateaceae</taxon>
        <taxon>Phlyctema</taxon>
    </lineage>
</organism>
<feature type="region of interest" description="Disordered" evidence="1">
    <location>
        <begin position="207"/>
        <end position="246"/>
    </location>
</feature>
<dbReference type="EMBL" id="JBFCZG010000002">
    <property type="protein sequence ID" value="KAL3425993.1"/>
    <property type="molecule type" value="Genomic_DNA"/>
</dbReference>
<name>A0ABR4PS28_9HELO</name>
<reference evidence="2 3" key="1">
    <citation type="submission" date="2024-06" db="EMBL/GenBank/DDBJ databases">
        <title>Complete genome of Phlyctema vagabunda strain 19-DSS-EL-015.</title>
        <authorList>
            <person name="Fiorenzani C."/>
        </authorList>
    </citation>
    <scope>NUCLEOTIDE SEQUENCE [LARGE SCALE GENOMIC DNA]</scope>
    <source>
        <strain evidence="2 3">19-DSS-EL-015</strain>
    </source>
</reference>
<evidence type="ECO:0000313" key="2">
    <source>
        <dbReference type="EMBL" id="KAL3425993.1"/>
    </source>
</evidence>
<protein>
    <submittedName>
        <fullName evidence="2">Uncharacterized protein</fullName>
    </submittedName>
</protein>
<sequence length="396" mass="46282">MAKGNTRGRSAEDGRTPTRFTLDHDTREQLFDGFYWTEASKDPRLKHEDRFWRAQVFFWFCIDRLRGEPWLGYTTPEPEAAFLEHAKTAKLRVNPWNLIDDLISGITYLENEVGDHRQTSTSTKQALLKRWLLPGEFEKFDENIWISDKLRSEHQFTLWVEHTERTTRRFEQDYEALYGDPDKKEEVPQKHESQVWDTYRYINGGDGDLEWRRAQPPATYEQQHRSVSPSNEYENIEDDEVEDHSTQYEDTEDELVEYDELQQQDTYELRGHSDPNTLLPQTTQRIIRDDPHPPDIIAVSVRCRRALLKPQPSGVLVIFVIETASDAAIKLGLRGSSGPDHVTVEIYGPADARRSAMHLLIEYEEQLTVDLDEEQHLKIGSVRGRQLEHYYGDFGT</sequence>
<proteinExistence type="predicted"/>
<evidence type="ECO:0000256" key="1">
    <source>
        <dbReference type="SAM" id="MobiDB-lite"/>
    </source>
</evidence>
<keyword evidence="3" id="KW-1185">Reference proteome</keyword>
<dbReference type="Proteomes" id="UP001629113">
    <property type="component" value="Unassembled WGS sequence"/>
</dbReference>
<comment type="caution">
    <text evidence="2">The sequence shown here is derived from an EMBL/GenBank/DDBJ whole genome shotgun (WGS) entry which is preliminary data.</text>
</comment>
<accession>A0ABR4PS28</accession>